<dbReference type="AlphaFoldDB" id="M6FMV6"/>
<sequence>MVNNSSLSKQICSHLLQNDRFFFFGSEIRFHDDLFHEIIDFEGLSFIPKLSPNRNQKEP</sequence>
<name>M6FMV6_9LEPT</name>
<accession>M6FMV6</accession>
<reference evidence="1 2" key="1">
    <citation type="submission" date="2013-01" db="EMBL/GenBank/DDBJ databases">
        <authorList>
            <person name="Harkins D.M."/>
            <person name="Durkin A.S."/>
            <person name="Brinkac L.M."/>
            <person name="Haft D.H."/>
            <person name="Selengut J.D."/>
            <person name="Sanka R."/>
            <person name="DePew J."/>
            <person name="Purushe J."/>
            <person name="Hospenthal D.R."/>
            <person name="Murray C.K."/>
            <person name="Pimentel G."/>
            <person name="Wasfy M."/>
            <person name="Vinetz J.M."/>
            <person name="Sutton G.G."/>
            <person name="Nierman W.C."/>
            <person name="Fouts D.E."/>
        </authorList>
    </citation>
    <scope>NUCLEOTIDE SEQUENCE [LARGE SCALE GENOMIC DNA]</scope>
    <source>
        <strain evidence="1 2">2006001855</strain>
    </source>
</reference>
<dbReference type="EMBL" id="AFJM02000018">
    <property type="protein sequence ID" value="EMM74108.1"/>
    <property type="molecule type" value="Genomic_DNA"/>
</dbReference>
<evidence type="ECO:0000313" key="1">
    <source>
        <dbReference type="EMBL" id="EMM74108.1"/>
    </source>
</evidence>
<organism evidence="1 2">
    <name type="scientific">Leptospira weilii str. 2006001855</name>
    <dbReference type="NCBI Taxonomy" id="996804"/>
    <lineage>
        <taxon>Bacteria</taxon>
        <taxon>Pseudomonadati</taxon>
        <taxon>Spirochaetota</taxon>
        <taxon>Spirochaetia</taxon>
        <taxon>Leptospirales</taxon>
        <taxon>Leptospiraceae</taxon>
        <taxon>Leptospira</taxon>
    </lineage>
</organism>
<proteinExistence type="predicted"/>
<gene>
    <name evidence="1" type="ORF">LEP1GSC038_0160</name>
</gene>
<dbReference type="Proteomes" id="UP000012101">
    <property type="component" value="Unassembled WGS sequence"/>
</dbReference>
<protein>
    <submittedName>
        <fullName evidence="1">Uncharacterized protein</fullName>
    </submittedName>
</protein>
<comment type="caution">
    <text evidence="1">The sequence shown here is derived from an EMBL/GenBank/DDBJ whole genome shotgun (WGS) entry which is preliminary data.</text>
</comment>
<evidence type="ECO:0000313" key="2">
    <source>
        <dbReference type="Proteomes" id="UP000012101"/>
    </source>
</evidence>